<dbReference type="InterPro" id="IPR009057">
    <property type="entry name" value="Homeodomain-like_sf"/>
</dbReference>
<accession>A0A2N9JEB1</accession>
<dbReference type="InterPro" id="IPR036271">
    <property type="entry name" value="Tet_transcr_reg_TetR-rel_C_sf"/>
</dbReference>
<dbReference type="Pfam" id="PF13305">
    <property type="entry name" value="TetR_C_33"/>
    <property type="match status" value="1"/>
</dbReference>
<dbReference type="RefSeq" id="WP_105184953.1">
    <property type="nucleotide sequence ID" value="NZ_BAAAGO010000066.1"/>
</dbReference>
<organism evidence="6 7">
    <name type="scientific">Micropruina glycogenica</name>
    <dbReference type="NCBI Taxonomy" id="75385"/>
    <lineage>
        <taxon>Bacteria</taxon>
        <taxon>Bacillati</taxon>
        <taxon>Actinomycetota</taxon>
        <taxon>Actinomycetes</taxon>
        <taxon>Propionibacteriales</taxon>
        <taxon>Nocardioidaceae</taxon>
        <taxon>Micropruina</taxon>
    </lineage>
</organism>
<evidence type="ECO:0000256" key="4">
    <source>
        <dbReference type="PROSITE-ProRule" id="PRU00335"/>
    </source>
</evidence>
<evidence type="ECO:0000313" key="7">
    <source>
        <dbReference type="Proteomes" id="UP000238164"/>
    </source>
</evidence>
<evidence type="ECO:0000259" key="5">
    <source>
        <dbReference type="PROSITE" id="PS50977"/>
    </source>
</evidence>
<dbReference type="GO" id="GO:0000976">
    <property type="term" value="F:transcription cis-regulatory region binding"/>
    <property type="evidence" value="ECO:0007669"/>
    <property type="project" value="TreeGrafter"/>
</dbReference>
<name>A0A2N9JEB1_9ACTN</name>
<dbReference type="Proteomes" id="UP000238164">
    <property type="component" value="Chromosome 1"/>
</dbReference>
<dbReference type="SUPFAM" id="SSF48498">
    <property type="entry name" value="Tetracyclin repressor-like, C-terminal domain"/>
    <property type="match status" value="1"/>
</dbReference>
<keyword evidence="3" id="KW-0804">Transcription</keyword>
<dbReference type="AlphaFoldDB" id="A0A2N9JEB1"/>
<evidence type="ECO:0000313" key="6">
    <source>
        <dbReference type="EMBL" id="SPD85805.1"/>
    </source>
</evidence>
<proteinExistence type="predicted"/>
<keyword evidence="1" id="KW-0805">Transcription regulation</keyword>
<reference evidence="6 7" key="1">
    <citation type="submission" date="2018-02" db="EMBL/GenBank/DDBJ databases">
        <authorList>
            <person name="Cohen D.B."/>
            <person name="Kent A.D."/>
        </authorList>
    </citation>
    <scope>NUCLEOTIDE SEQUENCE [LARGE SCALE GENOMIC DNA]</scope>
    <source>
        <strain evidence="6">1</strain>
    </source>
</reference>
<keyword evidence="7" id="KW-1185">Reference proteome</keyword>
<dbReference type="SUPFAM" id="SSF46689">
    <property type="entry name" value="Homeodomain-like"/>
    <property type="match status" value="1"/>
</dbReference>
<dbReference type="InterPro" id="IPR025996">
    <property type="entry name" value="MT1864/Rv1816-like_C"/>
</dbReference>
<dbReference type="PROSITE" id="PS50977">
    <property type="entry name" value="HTH_TETR_2"/>
    <property type="match status" value="1"/>
</dbReference>
<dbReference type="PANTHER" id="PTHR30055:SF220">
    <property type="entry name" value="TETR-FAMILY REGULATORY PROTEIN"/>
    <property type="match status" value="1"/>
</dbReference>
<dbReference type="PANTHER" id="PTHR30055">
    <property type="entry name" value="HTH-TYPE TRANSCRIPTIONAL REGULATOR RUTR"/>
    <property type="match status" value="1"/>
</dbReference>
<gene>
    <name evidence="6" type="ORF">MPLG2_0769</name>
</gene>
<sequence>MARRPRGQLRQDILDTVIDLLMDTGDVASVSIDTIVDRVGCTPPALYYYFPTKNELLWQACEAEFAKLADHIEDGVSGDGPARQLIELEQRGTALLQWAAEHPALYHILFMGSGRDGLIRGNTWDDPGLLATMGNVQACIDQGLIRAEVDAQLITLSLWATVHGFASLTVSFRHIPVPVVELGMVTAWLPLLRSLLTPLGLQHYEQMHSSPVDETSQNAGADRP</sequence>
<dbReference type="InterPro" id="IPR001647">
    <property type="entry name" value="HTH_TetR"/>
</dbReference>
<dbReference type="Pfam" id="PF00440">
    <property type="entry name" value="TetR_N"/>
    <property type="match status" value="1"/>
</dbReference>
<dbReference type="KEGG" id="mgg:MPLG2_0769"/>
<dbReference type="Gene3D" id="1.10.357.10">
    <property type="entry name" value="Tetracycline Repressor, domain 2"/>
    <property type="match status" value="1"/>
</dbReference>
<evidence type="ECO:0000256" key="2">
    <source>
        <dbReference type="ARBA" id="ARBA00023125"/>
    </source>
</evidence>
<keyword evidence="2 4" id="KW-0238">DNA-binding</keyword>
<protein>
    <recommendedName>
        <fullName evidence="5">HTH tetR-type domain-containing protein</fullName>
    </recommendedName>
</protein>
<feature type="DNA-binding region" description="H-T-H motif" evidence="4">
    <location>
        <begin position="31"/>
        <end position="50"/>
    </location>
</feature>
<feature type="domain" description="HTH tetR-type" evidence="5">
    <location>
        <begin position="7"/>
        <end position="68"/>
    </location>
</feature>
<dbReference type="EMBL" id="LT985188">
    <property type="protein sequence ID" value="SPD85805.1"/>
    <property type="molecule type" value="Genomic_DNA"/>
</dbReference>
<evidence type="ECO:0000256" key="1">
    <source>
        <dbReference type="ARBA" id="ARBA00023015"/>
    </source>
</evidence>
<dbReference type="InterPro" id="IPR050109">
    <property type="entry name" value="HTH-type_TetR-like_transc_reg"/>
</dbReference>
<dbReference type="GO" id="GO:0003700">
    <property type="term" value="F:DNA-binding transcription factor activity"/>
    <property type="evidence" value="ECO:0007669"/>
    <property type="project" value="TreeGrafter"/>
</dbReference>
<dbReference type="OrthoDB" id="4709966at2"/>
<evidence type="ECO:0000256" key="3">
    <source>
        <dbReference type="ARBA" id="ARBA00023163"/>
    </source>
</evidence>